<keyword evidence="1" id="KW-0812">Transmembrane</keyword>
<dbReference type="RefSeq" id="WP_015946885.1">
    <property type="nucleotide sequence ID" value="NC_011768.1"/>
</dbReference>
<dbReference type="Proteomes" id="UP000000739">
    <property type="component" value="Chromosome"/>
</dbReference>
<dbReference type="AlphaFoldDB" id="B8FGC8"/>
<dbReference type="KEGG" id="dal:Dalk_2114"/>
<feature type="transmembrane region" description="Helical" evidence="1">
    <location>
        <begin position="12"/>
        <end position="31"/>
    </location>
</feature>
<evidence type="ECO:0000313" key="3">
    <source>
        <dbReference type="Proteomes" id="UP000000739"/>
    </source>
</evidence>
<name>B8FGC8_DESAL</name>
<keyword evidence="1" id="KW-1133">Transmembrane helix</keyword>
<evidence type="ECO:0000313" key="2">
    <source>
        <dbReference type="EMBL" id="ACL03808.1"/>
    </source>
</evidence>
<evidence type="ECO:0008006" key="4">
    <source>
        <dbReference type="Google" id="ProtNLM"/>
    </source>
</evidence>
<gene>
    <name evidence="2" type="ordered locus">Dalk_2114</name>
</gene>
<feature type="transmembrane region" description="Helical" evidence="1">
    <location>
        <begin position="51"/>
        <end position="71"/>
    </location>
</feature>
<keyword evidence="1" id="KW-0472">Membrane</keyword>
<reference evidence="2 3" key="1">
    <citation type="journal article" date="2012" name="Environ. Microbiol.">
        <title>The genome sequence of Desulfatibacillum alkenivorans AK-01: a blueprint for anaerobic alkane oxidation.</title>
        <authorList>
            <person name="Callaghan A.V."/>
            <person name="Morris B.E."/>
            <person name="Pereira I.A."/>
            <person name="McInerney M.J."/>
            <person name="Austin R.N."/>
            <person name="Groves J.T."/>
            <person name="Kukor J.J."/>
            <person name="Suflita J.M."/>
            <person name="Young L.Y."/>
            <person name="Zylstra G.J."/>
            <person name="Wawrik B."/>
        </authorList>
    </citation>
    <scope>NUCLEOTIDE SEQUENCE [LARGE SCALE GENOMIC DNA]</scope>
    <source>
        <strain evidence="2 3">AK-01</strain>
    </source>
</reference>
<dbReference type="HOGENOM" id="CLU_1265231_0_0_7"/>
<sequence length="218" mass="23862">MTTKSRVETKTIILVAGLTVLTNLILLIALQRAGFVAFTGGGALVRWTTAIHRYLGSSTIFFLLALASYAYNFWRLTKVLNPESMDPFGVREARFFAKATDMSIKAFSSVGVIFTAVGLLQALDLSIGKGYYGEELLSKLVENGLLVALASTIVGIAGYTVLPMITHLAIGRRLTEILSAKSVQSQTRQMPEEELDAENSYAQRPITGMTYGLRDERE</sequence>
<dbReference type="EMBL" id="CP001322">
    <property type="protein sequence ID" value="ACL03808.1"/>
    <property type="molecule type" value="Genomic_DNA"/>
</dbReference>
<accession>B8FGC8</accession>
<keyword evidence="3" id="KW-1185">Reference proteome</keyword>
<organism evidence="2 3">
    <name type="scientific">Desulfatibacillum aliphaticivorans</name>
    <dbReference type="NCBI Taxonomy" id="218208"/>
    <lineage>
        <taxon>Bacteria</taxon>
        <taxon>Pseudomonadati</taxon>
        <taxon>Thermodesulfobacteriota</taxon>
        <taxon>Desulfobacteria</taxon>
        <taxon>Desulfobacterales</taxon>
        <taxon>Desulfatibacillaceae</taxon>
        <taxon>Desulfatibacillum</taxon>
    </lineage>
</organism>
<protein>
    <recommendedName>
        <fullName evidence="4">MotA/TolQ/ExbB proton channel domain-containing protein</fullName>
    </recommendedName>
</protein>
<evidence type="ECO:0000256" key="1">
    <source>
        <dbReference type="SAM" id="Phobius"/>
    </source>
</evidence>
<feature type="transmembrane region" description="Helical" evidence="1">
    <location>
        <begin position="104"/>
        <end position="123"/>
    </location>
</feature>
<proteinExistence type="predicted"/>
<feature type="transmembrane region" description="Helical" evidence="1">
    <location>
        <begin position="143"/>
        <end position="165"/>
    </location>
</feature>